<evidence type="ECO:0000313" key="7">
    <source>
        <dbReference type="Proteomes" id="UP000679950"/>
    </source>
</evidence>
<keyword evidence="4" id="KW-0804">Transcription</keyword>
<protein>
    <submittedName>
        <fullName evidence="6">LacI family transcriptional regulator</fullName>
    </submittedName>
</protein>
<dbReference type="SUPFAM" id="SSF53822">
    <property type="entry name" value="Periplasmic binding protein-like I"/>
    <property type="match status" value="1"/>
</dbReference>
<dbReference type="PANTHER" id="PTHR30146">
    <property type="entry name" value="LACI-RELATED TRANSCRIPTIONAL REPRESSOR"/>
    <property type="match status" value="1"/>
</dbReference>
<dbReference type="Gene3D" id="3.40.50.2300">
    <property type="match status" value="2"/>
</dbReference>
<dbReference type="PANTHER" id="PTHR30146:SF148">
    <property type="entry name" value="HTH-TYPE TRANSCRIPTIONAL REPRESSOR PURR-RELATED"/>
    <property type="match status" value="1"/>
</dbReference>
<feature type="domain" description="HTH lacI-type" evidence="5">
    <location>
        <begin position="2"/>
        <end position="56"/>
    </location>
</feature>
<evidence type="ECO:0000256" key="3">
    <source>
        <dbReference type="ARBA" id="ARBA00023125"/>
    </source>
</evidence>
<keyword evidence="3" id="KW-0238">DNA-binding</keyword>
<name>A0ABQ4KK49_9BACI</name>
<evidence type="ECO:0000256" key="2">
    <source>
        <dbReference type="ARBA" id="ARBA00023015"/>
    </source>
</evidence>
<dbReference type="Proteomes" id="UP000679950">
    <property type="component" value="Unassembled WGS sequence"/>
</dbReference>
<dbReference type="InterPro" id="IPR010982">
    <property type="entry name" value="Lambda_DNA-bd_dom_sf"/>
</dbReference>
<dbReference type="InterPro" id="IPR046335">
    <property type="entry name" value="LacI/GalR-like_sensor"/>
</dbReference>
<dbReference type="InterPro" id="IPR000843">
    <property type="entry name" value="HTH_LacI"/>
</dbReference>
<organism evidence="6 7">
    <name type="scientific">Lederbergia ruris</name>
    <dbReference type="NCBI Taxonomy" id="217495"/>
    <lineage>
        <taxon>Bacteria</taxon>
        <taxon>Bacillati</taxon>
        <taxon>Bacillota</taxon>
        <taxon>Bacilli</taxon>
        <taxon>Bacillales</taxon>
        <taxon>Bacillaceae</taxon>
        <taxon>Lederbergia</taxon>
    </lineage>
</organism>
<gene>
    <name evidence="6" type="ORF">J8TS2_26540</name>
</gene>
<keyword evidence="2" id="KW-0805">Transcription regulation</keyword>
<dbReference type="EMBL" id="BORB01000022">
    <property type="protein sequence ID" value="GIN58335.1"/>
    <property type="molecule type" value="Genomic_DNA"/>
</dbReference>
<evidence type="ECO:0000256" key="4">
    <source>
        <dbReference type="ARBA" id="ARBA00023163"/>
    </source>
</evidence>
<dbReference type="PROSITE" id="PS50932">
    <property type="entry name" value="HTH_LACI_2"/>
    <property type="match status" value="1"/>
</dbReference>
<comment type="caution">
    <text evidence="6">The sequence shown here is derived from an EMBL/GenBank/DDBJ whole genome shotgun (WGS) entry which is preliminary data.</text>
</comment>
<dbReference type="Gene3D" id="1.10.260.40">
    <property type="entry name" value="lambda repressor-like DNA-binding domains"/>
    <property type="match status" value="1"/>
</dbReference>
<proteinExistence type="predicted"/>
<sequence>MPTIYDVALKSGYSATTVSKAFNDYSDISPKTKKEILKVAKEMGYLPNSHARTILTKKSWMVGVLYVESFGIGIKHPFFNAVIEGFKENIESKGYDLMFISKDIGKGKFSYLEHCQFRSIDGVIIVHSDYHNEDVQELLRSDIPCVLIDMESEHGSTVCSDNYRGGFEAVDYLYSLGHRSIAHISGGDDTFSGPKRREGFKQALKQYGLPSKAEWIVDGGYFTYDSGYQAMQTLLNLGERPTAVFVAGDYMAFGAIQAIKDRGLRVPQDISVIGFDDIELARYTTPKLTTIRQNTNRIGGKAADILIEAIDCKETISMNMIPTELIVRESCQRIT</sequence>
<evidence type="ECO:0000256" key="1">
    <source>
        <dbReference type="ARBA" id="ARBA00022491"/>
    </source>
</evidence>
<evidence type="ECO:0000313" key="6">
    <source>
        <dbReference type="EMBL" id="GIN58335.1"/>
    </source>
</evidence>
<dbReference type="InterPro" id="IPR028082">
    <property type="entry name" value="Peripla_BP_I"/>
</dbReference>
<keyword evidence="1" id="KW-0678">Repressor</keyword>
<accession>A0ABQ4KK49</accession>
<evidence type="ECO:0000259" key="5">
    <source>
        <dbReference type="PROSITE" id="PS50932"/>
    </source>
</evidence>
<dbReference type="SUPFAM" id="SSF47413">
    <property type="entry name" value="lambda repressor-like DNA-binding domains"/>
    <property type="match status" value="1"/>
</dbReference>
<keyword evidence="7" id="KW-1185">Reference proteome</keyword>
<dbReference type="Pfam" id="PF00356">
    <property type="entry name" value="LacI"/>
    <property type="match status" value="1"/>
</dbReference>
<dbReference type="CDD" id="cd01392">
    <property type="entry name" value="HTH_LacI"/>
    <property type="match status" value="1"/>
</dbReference>
<dbReference type="Pfam" id="PF13377">
    <property type="entry name" value="Peripla_BP_3"/>
    <property type="match status" value="1"/>
</dbReference>
<dbReference type="RefSeq" id="WP_158321525.1">
    <property type="nucleotide sequence ID" value="NZ_BORB01000022.1"/>
</dbReference>
<reference evidence="6 7" key="1">
    <citation type="submission" date="2021-03" db="EMBL/GenBank/DDBJ databases">
        <title>Antimicrobial resistance genes in bacteria isolated from Japanese honey, and their potential for conferring macrolide and lincosamide resistance in the American foulbrood pathogen Paenibacillus larvae.</title>
        <authorList>
            <person name="Okamoto M."/>
            <person name="Kumagai M."/>
            <person name="Kanamori H."/>
            <person name="Takamatsu D."/>
        </authorList>
    </citation>
    <scope>NUCLEOTIDE SEQUENCE [LARGE SCALE GENOMIC DNA]</scope>
    <source>
        <strain evidence="6 7">J8TS2</strain>
    </source>
</reference>
<dbReference type="CDD" id="cd06267">
    <property type="entry name" value="PBP1_LacI_sugar_binding-like"/>
    <property type="match status" value="1"/>
</dbReference>
<dbReference type="SMART" id="SM00354">
    <property type="entry name" value="HTH_LACI"/>
    <property type="match status" value="1"/>
</dbReference>